<dbReference type="AlphaFoldDB" id="A0A914RZI5"/>
<evidence type="ECO:0000313" key="2">
    <source>
        <dbReference type="Proteomes" id="UP000887564"/>
    </source>
</evidence>
<protein>
    <submittedName>
        <fullName evidence="3">Ig-like domain-containing protein</fullName>
    </submittedName>
</protein>
<evidence type="ECO:0000313" key="3">
    <source>
        <dbReference type="WBParaSite" id="PEQ_0000746501-mRNA-1"/>
    </source>
</evidence>
<feature type="domain" description="Ig-like" evidence="1">
    <location>
        <begin position="1"/>
        <end position="38"/>
    </location>
</feature>
<dbReference type="SUPFAM" id="SSF48726">
    <property type="entry name" value="Immunoglobulin"/>
    <property type="match status" value="1"/>
</dbReference>
<dbReference type="WBParaSite" id="PEQ_0000746501-mRNA-1">
    <property type="protein sequence ID" value="PEQ_0000746501-mRNA-1"/>
    <property type="gene ID" value="PEQ_0000746501"/>
</dbReference>
<dbReference type="PROSITE" id="PS50835">
    <property type="entry name" value="IG_LIKE"/>
    <property type="match status" value="1"/>
</dbReference>
<dbReference type="Proteomes" id="UP000887564">
    <property type="component" value="Unplaced"/>
</dbReference>
<evidence type="ECO:0000259" key="1">
    <source>
        <dbReference type="PROSITE" id="PS50835"/>
    </source>
</evidence>
<dbReference type="InterPro" id="IPR036179">
    <property type="entry name" value="Ig-like_dom_sf"/>
</dbReference>
<accession>A0A914RZI5</accession>
<organism evidence="2 3">
    <name type="scientific">Parascaris equorum</name>
    <name type="common">Equine roundworm</name>
    <dbReference type="NCBI Taxonomy" id="6256"/>
    <lineage>
        <taxon>Eukaryota</taxon>
        <taxon>Metazoa</taxon>
        <taxon>Ecdysozoa</taxon>
        <taxon>Nematoda</taxon>
        <taxon>Chromadorea</taxon>
        <taxon>Rhabditida</taxon>
        <taxon>Spirurina</taxon>
        <taxon>Ascaridomorpha</taxon>
        <taxon>Ascaridoidea</taxon>
        <taxon>Ascarididae</taxon>
        <taxon>Parascaris</taxon>
    </lineage>
</organism>
<proteinExistence type="predicted"/>
<name>A0A914RZI5_PAREQ</name>
<keyword evidence="2" id="KW-1185">Reference proteome</keyword>
<sequence length="38" mass="4298">MPVDEAYRAWFDCKVAGDPDAVITWSREGEEDLPDNAQ</sequence>
<dbReference type="InterPro" id="IPR007110">
    <property type="entry name" value="Ig-like_dom"/>
</dbReference>
<reference evidence="3" key="1">
    <citation type="submission" date="2022-11" db="UniProtKB">
        <authorList>
            <consortium name="WormBaseParasite"/>
        </authorList>
    </citation>
    <scope>IDENTIFICATION</scope>
</reference>